<reference evidence="5 6" key="1">
    <citation type="submission" date="2015-03" db="EMBL/GenBank/DDBJ databases">
        <title>Genomics and transcriptomics of the oil-accumulating basidiomycete yeast T. oleaginosus allow insights into substrate utilization and the diverse evolutionary trajectories of mating systems in fungi.</title>
        <authorList>
            <consortium name="DOE Joint Genome Institute"/>
            <person name="Kourist R."/>
            <person name="Kracht O."/>
            <person name="Bracharz F."/>
            <person name="Lipzen A."/>
            <person name="Nolan M."/>
            <person name="Ohm R."/>
            <person name="Grigoriev I."/>
            <person name="Sun S."/>
            <person name="Heitman J."/>
            <person name="Bruck T."/>
            <person name="Nowrousian M."/>
        </authorList>
    </citation>
    <scope>NUCLEOTIDE SEQUENCE [LARGE SCALE GENOMIC DNA]</scope>
    <source>
        <strain evidence="5 6">IBC0246</strain>
    </source>
</reference>
<accession>A0A0J0XBX9</accession>
<dbReference type="AlphaFoldDB" id="A0A0J0XBX9"/>
<dbReference type="EMBL" id="KQ087297">
    <property type="protein sequence ID" value="KLT38565.1"/>
    <property type="molecule type" value="Genomic_DNA"/>
</dbReference>
<dbReference type="InterPro" id="IPR002110">
    <property type="entry name" value="Ankyrin_rpt"/>
</dbReference>
<evidence type="ECO:0000256" key="2">
    <source>
        <dbReference type="ARBA" id="ARBA00023043"/>
    </source>
</evidence>
<evidence type="ECO:0000256" key="3">
    <source>
        <dbReference type="PROSITE-ProRule" id="PRU00023"/>
    </source>
</evidence>
<evidence type="ECO:0000313" key="5">
    <source>
        <dbReference type="EMBL" id="KLT38565.1"/>
    </source>
</evidence>
<dbReference type="Pfam" id="PF12796">
    <property type="entry name" value="Ank_2"/>
    <property type="match status" value="1"/>
</dbReference>
<feature type="repeat" description="ANK" evidence="3">
    <location>
        <begin position="90"/>
        <end position="129"/>
    </location>
</feature>
<dbReference type="Gene3D" id="1.25.40.20">
    <property type="entry name" value="Ankyrin repeat-containing domain"/>
    <property type="match status" value="1"/>
</dbReference>
<dbReference type="Proteomes" id="UP000053611">
    <property type="component" value="Unassembled WGS sequence"/>
</dbReference>
<keyword evidence="1" id="KW-0677">Repeat</keyword>
<evidence type="ECO:0000256" key="4">
    <source>
        <dbReference type="SAM" id="MobiDB-lite"/>
    </source>
</evidence>
<evidence type="ECO:0000313" key="6">
    <source>
        <dbReference type="Proteomes" id="UP000053611"/>
    </source>
</evidence>
<gene>
    <name evidence="5" type="ORF">CC85DRAFT_294336</name>
</gene>
<feature type="repeat" description="ANK" evidence="3">
    <location>
        <begin position="55"/>
        <end position="80"/>
    </location>
</feature>
<feature type="region of interest" description="Disordered" evidence="4">
    <location>
        <begin position="1"/>
        <end position="24"/>
    </location>
</feature>
<dbReference type="PANTHER" id="PTHR24171:SF8">
    <property type="entry name" value="BRCA1-ASSOCIATED RING DOMAIN PROTEIN 1"/>
    <property type="match status" value="1"/>
</dbReference>
<organism evidence="5 6">
    <name type="scientific">Cutaneotrichosporon oleaginosum</name>
    <dbReference type="NCBI Taxonomy" id="879819"/>
    <lineage>
        <taxon>Eukaryota</taxon>
        <taxon>Fungi</taxon>
        <taxon>Dikarya</taxon>
        <taxon>Basidiomycota</taxon>
        <taxon>Agaricomycotina</taxon>
        <taxon>Tremellomycetes</taxon>
        <taxon>Trichosporonales</taxon>
        <taxon>Trichosporonaceae</taxon>
        <taxon>Cutaneotrichosporon</taxon>
    </lineage>
</organism>
<name>A0A0J0XBX9_9TREE</name>
<dbReference type="InterPro" id="IPR036770">
    <property type="entry name" value="Ankyrin_rpt-contain_sf"/>
</dbReference>
<dbReference type="PRINTS" id="PR01415">
    <property type="entry name" value="ANKYRIN"/>
</dbReference>
<proteinExistence type="predicted"/>
<feature type="region of interest" description="Disordered" evidence="4">
    <location>
        <begin position="162"/>
        <end position="193"/>
    </location>
</feature>
<dbReference type="SUPFAM" id="SSF48403">
    <property type="entry name" value="Ankyrin repeat"/>
    <property type="match status" value="1"/>
</dbReference>
<dbReference type="OrthoDB" id="9995210at2759"/>
<dbReference type="STRING" id="879819.A0A0J0XBX9"/>
<keyword evidence="6" id="KW-1185">Reference proteome</keyword>
<dbReference type="SMART" id="SM00248">
    <property type="entry name" value="ANK"/>
    <property type="match status" value="2"/>
</dbReference>
<dbReference type="GO" id="GO:0004842">
    <property type="term" value="F:ubiquitin-protein transferase activity"/>
    <property type="evidence" value="ECO:0007669"/>
    <property type="project" value="TreeGrafter"/>
</dbReference>
<dbReference type="PANTHER" id="PTHR24171">
    <property type="entry name" value="ANKYRIN REPEAT DOMAIN-CONTAINING PROTEIN 39-RELATED"/>
    <property type="match status" value="1"/>
</dbReference>
<evidence type="ECO:0000256" key="1">
    <source>
        <dbReference type="ARBA" id="ARBA00022737"/>
    </source>
</evidence>
<dbReference type="PROSITE" id="PS50297">
    <property type="entry name" value="ANK_REP_REGION"/>
    <property type="match status" value="2"/>
</dbReference>
<protein>
    <submittedName>
        <fullName evidence="5">Ankyrin</fullName>
    </submittedName>
</protein>
<dbReference type="PROSITE" id="PS50088">
    <property type="entry name" value="ANK_REPEAT"/>
    <property type="match status" value="2"/>
</dbReference>
<feature type="compositionally biased region" description="Acidic residues" evidence="4">
    <location>
        <begin position="169"/>
        <end position="193"/>
    </location>
</feature>
<dbReference type="GO" id="GO:0085020">
    <property type="term" value="P:protein K6-linked ubiquitination"/>
    <property type="evidence" value="ECO:0007669"/>
    <property type="project" value="TreeGrafter"/>
</dbReference>
<keyword evidence="2 3" id="KW-0040">ANK repeat</keyword>
<sequence>MSTAPARAAPPPPPTENGDGASPRERLFAAAKTDNEDLLLSALDQLLSVNAQDGLGNTALHYAVIHGSTDVLEHIVDHDSCEPDIPNNLDGETPLHIAVRQRWEDQPGVRLYIVGTLLEGGANMLIKNRHGERPIDLLPPYREGADPNSDDEKVRAMIRRAQAEAQLGADEDIARDYDDDDMYDPNDVASDSD</sequence>